<name>A0A2M7S5Z3_9BACT</name>
<protein>
    <submittedName>
        <fullName evidence="2">RNA polymerase subunit sigma</fullName>
    </submittedName>
</protein>
<sequence length="49" mass="5923">MVDSGKPIFEEIFSRYKERIFNFLLRLTRDRQDAEDLASEAFLSVYKNY</sequence>
<dbReference type="AlphaFoldDB" id="A0A2M7S5Z3"/>
<evidence type="ECO:0000259" key="1">
    <source>
        <dbReference type="Pfam" id="PF04542"/>
    </source>
</evidence>
<dbReference type="GO" id="GO:0006352">
    <property type="term" value="P:DNA-templated transcription initiation"/>
    <property type="evidence" value="ECO:0007669"/>
    <property type="project" value="InterPro"/>
</dbReference>
<dbReference type="InterPro" id="IPR013325">
    <property type="entry name" value="RNA_pol_sigma_r2"/>
</dbReference>
<evidence type="ECO:0000313" key="2">
    <source>
        <dbReference type="EMBL" id="PIZ14828.1"/>
    </source>
</evidence>
<proteinExistence type="predicted"/>
<dbReference type="GO" id="GO:0003700">
    <property type="term" value="F:DNA-binding transcription factor activity"/>
    <property type="evidence" value="ECO:0007669"/>
    <property type="project" value="InterPro"/>
</dbReference>
<gene>
    <name evidence="2" type="ORF">COY52_10970</name>
</gene>
<feature type="non-terminal residue" evidence="2">
    <location>
        <position position="49"/>
    </location>
</feature>
<evidence type="ECO:0000313" key="3">
    <source>
        <dbReference type="Proteomes" id="UP000229307"/>
    </source>
</evidence>
<dbReference type="InterPro" id="IPR007627">
    <property type="entry name" value="RNA_pol_sigma70_r2"/>
</dbReference>
<organism evidence="2 3">
    <name type="scientific">Candidatus Desantisbacteria bacterium CG_4_10_14_0_8_um_filter_48_22</name>
    <dbReference type="NCBI Taxonomy" id="1974543"/>
    <lineage>
        <taxon>Bacteria</taxon>
        <taxon>Candidatus Desantisiibacteriota</taxon>
    </lineage>
</organism>
<feature type="domain" description="RNA polymerase sigma-70 region 2" evidence="1">
    <location>
        <begin position="13"/>
        <end position="48"/>
    </location>
</feature>
<dbReference type="Gene3D" id="1.10.1740.10">
    <property type="match status" value="1"/>
</dbReference>
<accession>A0A2M7S5Z3</accession>
<dbReference type="Proteomes" id="UP000229307">
    <property type="component" value="Unassembled WGS sequence"/>
</dbReference>
<comment type="caution">
    <text evidence="2">The sequence shown here is derived from an EMBL/GenBank/DDBJ whole genome shotgun (WGS) entry which is preliminary data.</text>
</comment>
<dbReference type="SUPFAM" id="SSF88946">
    <property type="entry name" value="Sigma2 domain of RNA polymerase sigma factors"/>
    <property type="match status" value="1"/>
</dbReference>
<dbReference type="Pfam" id="PF04542">
    <property type="entry name" value="Sigma70_r2"/>
    <property type="match status" value="1"/>
</dbReference>
<dbReference type="EMBL" id="PFMR01000299">
    <property type="protein sequence ID" value="PIZ14828.1"/>
    <property type="molecule type" value="Genomic_DNA"/>
</dbReference>
<reference evidence="3" key="1">
    <citation type="submission" date="2017-09" db="EMBL/GenBank/DDBJ databases">
        <title>Depth-based differentiation of microbial function through sediment-hosted aquifers and enrichment of novel symbionts in the deep terrestrial subsurface.</title>
        <authorList>
            <person name="Probst A.J."/>
            <person name="Ladd B."/>
            <person name="Jarett J.K."/>
            <person name="Geller-Mcgrath D.E."/>
            <person name="Sieber C.M.K."/>
            <person name="Emerson J.B."/>
            <person name="Anantharaman K."/>
            <person name="Thomas B.C."/>
            <person name="Malmstrom R."/>
            <person name="Stieglmeier M."/>
            <person name="Klingl A."/>
            <person name="Woyke T."/>
            <person name="Ryan C.M."/>
            <person name="Banfield J.F."/>
        </authorList>
    </citation>
    <scope>NUCLEOTIDE SEQUENCE [LARGE SCALE GENOMIC DNA]</scope>
</reference>